<gene>
    <name evidence="1" type="ORF">UFOVP571_22</name>
</gene>
<name>A0A6J5MZ74_9CAUD</name>
<protein>
    <submittedName>
        <fullName evidence="1">Uncharacterized protein</fullName>
    </submittedName>
</protein>
<reference evidence="1" key="1">
    <citation type="submission" date="2020-04" db="EMBL/GenBank/DDBJ databases">
        <authorList>
            <person name="Chiriac C."/>
            <person name="Salcher M."/>
            <person name="Ghai R."/>
            <person name="Kavagutti S V."/>
        </authorList>
    </citation>
    <scope>NUCLEOTIDE SEQUENCE</scope>
</reference>
<proteinExistence type="predicted"/>
<evidence type="ECO:0000313" key="1">
    <source>
        <dbReference type="EMBL" id="CAB4150303.1"/>
    </source>
</evidence>
<accession>A0A6J5MZ74</accession>
<sequence length="48" mass="5545">MSNLTKKEIENLNQLKNCYHLQAIDVMNTINLLQNLLNEAMARVDNSK</sequence>
<dbReference type="EMBL" id="LR796543">
    <property type="protein sequence ID" value="CAB4150303.1"/>
    <property type="molecule type" value="Genomic_DNA"/>
</dbReference>
<organism evidence="1">
    <name type="scientific">uncultured Caudovirales phage</name>
    <dbReference type="NCBI Taxonomy" id="2100421"/>
    <lineage>
        <taxon>Viruses</taxon>
        <taxon>Duplodnaviria</taxon>
        <taxon>Heunggongvirae</taxon>
        <taxon>Uroviricota</taxon>
        <taxon>Caudoviricetes</taxon>
        <taxon>Peduoviridae</taxon>
        <taxon>Maltschvirus</taxon>
        <taxon>Maltschvirus maltsch</taxon>
    </lineage>
</organism>